<name>A0A0F9A6E2_9ZZZZ</name>
<dbReference type="Pfam" id="PF04860">
    <property type="entry name" value="Phage_portal"/>
    <property type="match status" value="1"/>
</dbReference>
<proteinExistence type="predicted"/>
<comment type="caution">
    <text evidence="2">The sequence shown here is derived from an EMBL/GenBank/DDBJ whole genome shotgun (WGS) entry which is preliminary data.</text>
</comment>
<dbReference type="AlphaFoldDB" id="A0A0F9A6E2"/>
<feature type="non-terminal residue" evidence="2">
    <location>
        <position position="1"/>
    </location>
</feature>
<sequence>HKPAVFADGMKWAATGVTNKDAQFLEIRQFSAVDIARIFRMPPHKIGILDRATFSNIEQQSIEFVVDTITPWLVRIEQAISRDLILAPNVFLAEYRIEGLLRGDSAARAAFYNTLIQAGVMTRNEARILENLNPLPGLDKPLQPLNMVPASPERAIDMQGMIGARGNAHGQLSDHELGLPDAPRDGVDLPRERQRSEG</sequence>
<dbReference type="EMBL" id="LAZR01056464">
    <property type="protein sequence ID" value="KKK74134.1"/>
    <property type="molecule type" value="Genomic_DNA"/>
</dbReference>
<evidence type="ECO:0000313" key="2">
    <source>
        <dbReference type="EMBL" id="KKK74134.1"/>
    </source>
</evidence>
<evidence type="ECO:0008006" key="3">
    <source>
        <dbReference type="Google" id="ProtNLM"/>
    </source>
</evidence>
<gene>
    <name evidence="2" type="ORF">LCGC14_2886820</name>
</gene>
<dbReference type="InterPro" id="IPR006944">
    <property type="entry name" value="Phage/GTA_portal"/>
</dbReference>
<evidence type="ECO:0000256" key="1">
    <source>
        <dbReference type="SAM" id="MobiDB-lite"/>
    </source>
</evidence>
<protein>
    <recommendedName>
        <fullName evidence="3">Phage portal protein</fullName>
    </recommendedName>
</protein>
<reference evidence="2" key="1">
    <citation type="journal article" date="2015" name="Nature">
        <title>Complex archaea that bridge the gap between prokaryotes and eukaryotes.</title>
        <authorList>
            <person name="Spang A."/>
            <person name="Saw J.H."/>
            <person name="Jorgensen S.L."/>
            <person name="Zaremba-Niedzwiedzka K."/>
            <person name="Martijn J."/>
            <person name="Lind A.E."/>
            <person name="van Eijk R."/>
            <person name="Schleper C."/>
            <person name="Guy L."/>
            <person name="Ettema T.J."/>
        </authorList>
    </citation>
    <scope>NUCLEOTIDE SEQUENCE</scope>
</reference>
<feature type="region of interest" description="Disordered" evidence="1">
    <location>
        <begin position="165"/>
        <end position="198"/>
    </location>
</feature>
<organism evidence="2">
    <name type="scientific">marine sediment metagenome</name>
    <dbReference type="NCBI Taxonomy" id="412755"/>
    <lineage>
        <taxon>unclassified sequences</taxon>
        <taxon>metagenomes</taxon>
        <taxon>ecological metagenomes</taxon>
    </lineage>
</organism>
<feature type="compositionally biased region" description="Basic and acidic residues" evidence="1">
    <location>
        <begin position="172"/>
        <end position="198"/>
    </location>
</feature>
<accession>A0A0F9A6E2</accession>